<sequence>MDTIIDQNSSNDYDDNDDDGHIEAKHVYALLTDRYRISRNIRVKWFLDNLNKNFPPLPKRKLVDFQNEIDIISFVTSSSDDNYKFQTNCCERQQRNENCKFRINCDTKFTFFSRKYCFVFVLDMSTSIANVDIQHSTILTDELFEVLAKCLSNIVKPFYVPGSEFLFQPEIFLTIVAYLPFYSLDVNNVIVHGYKLTTENVGQLLEKVCSKIYFYIELLAKNIRSEHFRDQYCHRSMQGRSIVPANLSLINMIRFGLLSLNLLPENSHQGIVIVTDGNTSFSDAHTLESALTQLRLSMISCSFIHIGSPPHPDAAFGYIPYIDFMNFISQATFGAYLSISSDYDGYDHFEANDFNVFHRAFFVYSFNNGCSSFSKCLRSQDSSSSTTTNIWVIDNPYFYSNNDDDDNVVRCLKKDQQLLRRKQLENQINADFTQILSYRLREGFTIKRVNLIQTENIIEIALTLPWRHNVNIEYHISAYFHRDNEDVDESEESFTKYEVIVESNYNFLHDASCTRKMFRSPLRATAIKQFCAAIKHFNDSNNLGIHFHHFARNEIYRSIPESMRNGVSLFYLQPNNNVPEVSVPNETHLKFAQYWKPICMLDVNLCQKSSLHTHQINILLKHDYPLPEFLFHQNQFGRYDTIQCKQTMSVLNVVLKEWSSFVLLENHSYIKLIKEKDADSSNSDKSCSFYLIRIIAQPPCLVLHLAFIGGTSGSLRNQIVNDLSQKLRQCKLPQRNLSSSLVQKSGAT</sequence>
<protein>
    <recommendedName>
        <fullName evidence="3">KICSTOR complex protein SZT2-like</fullName>
    </recommendedName>
</protein>
<keyword evidence="2" id="KW-1185">Reference proteome</keyword>
<evidence type="ECO:0000313" key="1">
    <source>
        <dbReference type="EMBL" id="OTF76547.1"/>
    </source>
</evidence>
<comment type="caution">
    <text evidence="1">The sequence shown here is derived from an EMBL/GenBank/DDBJ whole genome shotgun (WGS) entry which is preliminary data.</text>
</comment>
<accession>A0A1Y3B8M8</accession>
<dbReference type="Proteomes" id="UP000194236">
    <property type="component" value="Unassembled WGS sequence"/>
</dbReference>
<dbReference type="InterPro" id="IPR033228">
    <property type="entry name" value="SZT2"/>
</dbReference>
<gene>
    <name evidence="1" type="ORF">BLA29_002022</name>
</gene>
<feature type="non-terminal residue" evidence="1">
    <location>
        <position position="748"/>
    </location>
</feature>
<evidence type="ECO:0008006" key="3">
    <source>
        <dbReference type="Google" id="ProtNLM"/>
    </source>
</evidence>
<reference evidence="1 2" key="1">
    <citation type="submission" date="2017-03" db="EMBL/GenBank/DDBJ databases">
        <title>Genome Survey of Euroglyphus maynei.</title>
        <authorList>
            <person name="Arlian L.G."/>
            <person name="Morgan M.S."/>
            <person name="Rider S.D."/>
        </authorList>
    </citation>
    <scope>NUCLEOTIDE SEQUENCE [LARGE SCALE GENOMIC DNA]</scope>
    <source>
        <strain evidence="1">Arlian Lab</strain>
        <tissue evidence="1">Whole body</tissue>
    </source>
</reference>
<proteinExistence type="predicted"/>
<dbReference type="AlphaFoldDB" id="A0A1Y3B8M8"/>
<dbReference type="OrthoDB" id="6514502at2759"/>
<dbReference type="GO" id="GO:0005777">
    <property type="term" value="C:peroxisome"/>
    <property type="evidence" value="ECO:0007669"/>
    <property type="project" value="InterPro"/>
</dbReference>
<organism evidence="1 2">
    <name type="scientific">Euroglyphus maynei</name>
    <name type="common">Mayne's house dust mite</name>
    <dbReference type="NCBI Taxonomy" id="6958"/>
    <lineage>
        <taxon>Eukaryota</taxon>
        <taxon>Metazoa</taxon>
        <taxon>Ecdysozoa</taxon>
        <taxon>Arthropoda</taxon>
        <taxon>Chelicerata</taxon>
        <taxon>Arachnida</taxon>
        <taxon>Acari</taxon>
        <taxon>Acariformes</taxon>
        <taxon>Sarcoptiformes</taxon>
        <taxon>Astigmata</taxon>
        <taxon>Psoroptidia</taxon>
        <taxon>Analgoidea</taxon>
        <taxon>Pyroglyphidae</taxon>
        <taxon>Pyroglyphinae</taxon>
        <taxon>Euroglyphus</taxon>
    </lineage>
</organism>
<dbReference type="PANTHER" id="PTHR14918">
    <property type="entry name" value="KICSTOR COMPLEX PROTEIN SZT2"/>
    <property type="match status" value="1"/>
</dbReference>
<dbReference type="PANTHER" id="PTHR14918:SF3">
    <property type="entry name" value="KICSTOR COMPLEX PROTEIN SZT2"/>
    <property type="match status" value="1"/>
</dbReference>
<evidence type="ECO:0000313" key="2">
    <source>
        <dbReference type="Proteomes" id="UP000194236"/>
    </source>
</evidence>
<dbReference type="EMBL" id="MUJZ01036938">
    <property type="protein sequence ID" value="OTF76547.1"/>
    <property type="molecule type" value="Genomic_DNA"/>
</dbReference>
<name>A0A1Y3B8M8_EURMA</name>